<evidence type="ECO:0000256" key="7">
    <source>
        <dbReference type="ARBA" id="ARBA00022692"/>
    </source>
</evidence>
<dbReference type="PANTHER" id="PTHR35329:SF2">
    <property type="entry name" value="CHITIN SYNTHASE EXPORT CHAPERONE"/>
    <property type="match status" value="1"/>
</dbReference>
<dbReference type="EMBL" id="HE612861">
    <property type="protein sequence ID" value="CCE63699.1"/>
    <property type="molecule type" value="Genomic_DNA"/>
</dbReference>
<dbReference type="HOGENOM" id="CLU_050424_1_1_1"/>
<feature type="transmembrane region" description="Helical" evidence="13">
    <location>
        <begin position="233"/>
        <end position="255"/>
    </location>
</feature>
<dbReference type="Proteomes" id="UP000005666">
    <property type="component" value="Chromosome 6"/>
</dbReference>
<dbReference type="AlphaFoldDB" id="G8BVB7"/>
<accession>G8BVB7</accession>
<evidence type="ECO:0000256" key="13">
    <source>
        <dbReference type="SAM" id="Phobius"/>
    </source>
</evidence>
<evidence type="ECO:0000256" key="5">
    <source>
        <dbReference type="ARBA" id="ARBA00018354"/>
    </source>
</evidence>
<dbReference type="KEGG" id="tpf:TPHA_0F02170"/>
<evidence type="ECO:0000256" key="3">
    <source>
        <dbReference type="ARBA" id="ARBA00009274"/>
    </source>
</evidence>
<keyword evidence="11 13" id="KW-0472">Membrane</keyword>
<gene>
    <name evidence="14" type="primary">TPHA0F02170</name>
    <name evidence="14" type="ordered locus">TPHA_0F02170</name>
</gene>
<dbReference type="InterPro" id="IPR022057">
    <property type="entry name" value="Chs7"/>
</dbReference>
<dbReference type="GO" id="GO:0015031">
    <property type="term" value="P:protein transport"/>
    <property type="evidence" value="ECO:0007669"/>
    <property type="project" value="UniProtKB-KW"/>
</dbReference>
<evidence type="ECO:0000256" key="11">
    <source>
        <dbReference type="ARBA" id="ARBA00023136"/>
    </source>
</evidence>
<evidence type="ECO:0000313" key="15">
    <source>
        <dbReference type="Proteomes" id="UP000005666"/>
    </source>
</evidence>
<feature type="transmembrane region" description="Helical" evidence="13">
    <location>
        <begin position="62"/>
        <end position="86"/>
    </location>
</feature>
<dbReference type="GO" id="GO:0006457">
    <property type="term" value="P:protein folding"/>
    <property type="evidence" value="ECO:0007669"/>
    <property type="project" value="EnsemblFungi"/>
</dbReference>
<keyword evidence="7 13" id="KW-0812">Transmembrane</keyword>
<evidence type="ECO:0000256" key="9">
    <source>
        <dbReference type="ARBA" id="ARBA00022927"/>
    </source>
</evidence>
<keyword evidence="9" id="KW-0653">Protein transport</keyword>
<dbReference type="GO" id="GO:0006031">
    <property type="term" value="P:chitin biosynthetic process"/>
    <property type="evidence" value="ECO:0007669"/>
    <property type="project" value="EnsemblFungi"/>
</dbReference>
<dbReference type="GO" id="GO:0051082">
    <property type="term" value="F:unfolded protein binding"/>
    <property type="evidence" value="ECO:0007669"/>
    <property type="project" value="EnsemblFungi"/>
</dbReference>
<feature type="transmembrane region" description="Helical" evidence="13">
    <location>
        <begin position="165"/>
        <end position="190"/>
    </location>
</feature>
<dbReference type="RefSeq" id="XP_003686133.1">
    <property type="nucleotide sequence ID" value="XM_003686085.1"/>
</dbReference>
<reference evidence="14 15" key="1">
    <citation type="journal article" date="2011" name="Proc. Natl. Acad. Sci. U.S.A.">
        <title>Evolutionary erosion of yeast sex chromosomes by mating-type switching accidents.</title>
        <authorList>
            <person name="Gordon J.L."/>
            <person name="Armisen D."/>
            <person name="Proux-Wera E."/>
            <person name="Oheigeartaigh S.S."/>
            <person name="Byrne K.P."/>
            <person name="Wolfe K.H."/>
        </authorList>
    </citation>
    <scope>NUCLEOTIDE SEQUENCE [LARGE SCALE GENOMIC DNA]</scope>
    <source>
        <strain evidence="15">ATCC 24235 / CBS 4417 / NBRC 1672 / NRRL Y-8282 / UCD 70-5</strain>
    </source>
</reference>
<keyword evidence="8" id="KW-0256">Endoplasmic reticulum</keyword>
<dbReference type="GO" id="GO:0005935">
    <property type="term" value="C:cellular bud neck"/>
    <property type="evidence" value="ECO:0007669"/>
    <property type="project" value="EnsemblFungi"/>
</dbReference>
<evidence type="ECO:0000256" key="2">
    <source>
        <dbReference type="ARBA" id="ARBA00004477"/>
    </source>
</evidence>
<dbReference type="OrthoDB" id="2189463at2759"/>
<feature type="transmembrane region" description="Helical" evidence="13">
    <location>
        <begin position="98"/>
        <end position="115"/>
    </location>
</feature>
<feature type="transmembrane region" description="Helical" evidence="13">
    <location>
        <begin position="267"/>
        <end position="286"/>
    </location>
</feature>
<feature type="transmembrane region" description="Helical" evidence="13">
    <location>
        <begin position="202"/>
        <end position="221"/>
    </location>
</feature>
<feature type="transmembrane region" description="Helical" evidence="13">
    <location>
        <begin position="127"/>
        <end position="153"/>
    </location>
</feature>
<dbReference type="STRING" id="1071381.G8BVB7"/>
<comment type="subunit">
    <text evidence="4">Interacts with CHS3.</text>
</comment>
<comment type="function">
    <text evidence="1">Chaperone required for the export of the chitin synthase CHS3 from the endoplasmic reticulum.</text>
</comment>
<keyword evidence="12" id="KW-0961">Cell wall biogenesis/degradation</keyword>
<dbReference type="eggNOG" id="ENOG502QRVH">
    <property type="taxonomic scope" value="Eukaryota"/>
</dbReference>
<protein>
    <recommendedName>
        <fullName evidence="5">Chitin synthase export chaperone</fullName>
    </recommendedName>
</protein>
<dbReference type="GO" id="GO:0071555">
    <property type="term" value="P:cell wall organization"/>
    <property type="evidence" value="ECO:0007669"/>
    <property type="project" value="UniProtKB-KW"/>
</dbReference>
<dbReference type="GO" id="GO:0006888">
    <property type="term" value="P:endoplasmic reticulum to Golgi vesicle-mediated transport"/>
    <property type="evidence" value="ECO:0007669"/>
    <property type="project" value="EnsemblFungi"/>
</dbReference>
<evidence type="ECO:0000256" key="1">
    <source>
        <dbReference type="ARBA" id="ARBA00002732"/>
    </source>
</evidence>
<dbReference type="Pfam" id="PF12271">
    <property type="entry name" value="Chs7"/>
    <property type="match status" value="1"/>
</dbReference>
<keyword evidence="6" id="KW-0813">Transport</keyword>
<keyword evidence="10 13" id="KW-1133">Transmembrane helix</keyword>
<dbReference type="GeneID" id="11535536"/>
<dbReference type="OMA" id="TVWEVKD"/>
<proteinExistence type="inferred from homology"/>
<evidence type="ECO:0000256" key="8">
    <source>
        <dbReference type="ARBA" id="ARBA00022824"/>
    </source>
</evidence>
<evidence type="ECO:0000256" key="10">
    <source>
        <dbReference type="ARBA" id="ARBA00022989"/>
    </source>
</evidence>
<keyword evidence="15" id="KW-1185">Reference proteome</keyword>
<evidence type="ECO:0000256" key="12">
    <source>
        <dbReference type="ARBA" id="ARBA00023316"/>
    </source>
</evidence>
<organism evidence="14 15">
    <name type="scientific">Tetrapisispora phaffii (strain ATCC 24235 / CBS 4417 / NBRC 1672 / NRRL Y-8282 / UCD 70-5)</name>
    <name type="common">Yeast</name>
    <name type="synonym">Fabospora phaffii</name>
    <dbReference type="NCBI Taxonomy" id="1071381"/>
    <lineage>
        <taxon>Eukaryota</taxon>
        <taxon>Fungi</taxon>
        <taxon>Dikarya</taxon>
        <taxon>Ascomycota</taxon>
        <taxon>Saccharomycotina</taxon>
        <taxon>Saccharomycetes</taxon>
        <taxon>Saccharomycetales</taxon>
        <taxon>Saccharomycetaceae</taxon>
        <taxon>Tetrapisispora</taxon>
    </lineage>
</organism>
<evidence type="ECO:0000313" key="14">
    <source>
        <dbReference type="EMBL" id="CCE63699.1"/>
    </source>
</evidence>
<name>G8BVB7_TETPH</name>
<dbReference type="PANTHER" id="PTHR35329">
    <property type="entry name" value="CHITIN SYNTHASE EXPORT CHAPERONE"/>
    <property type="match status" value="1"/>
</dbReference>
<comment type="subcellular location">
    <subcellularLocation>
        <location evidence="2">Endoplasmic reticulum membrane</location>
        <topology evidence="2">Multi-pass membrane protein</topology>
    </subcellularLocation>
</comment>
<evidence type="ECO:0000256" key="6">
    <source>
        <dbReference type="ARBA" id="ARBA00022448"/>
    </source>
</evidence>
<evidence type="ECO:0000256" key="4">
    <source>
        <dbReference type="ARBA" id="ARBA00011864"/>
    </source>
</evidence>
<comment type="similarity">
    <text evidence="3">Belongs to the CHS7 family.</text>
</comment>
<sequence length="305" mass="34140">MGVTNFADLCSKTPLPLCSVVKSTRHFVLSNSTFIDDFAPQNLNIGILPKCYSRSVELANTMIFNIGNAFINIGGLVVILIILFNMRQKYTAIGRLEYIYFYQLVIAYLVFTLVVNCGVSPPGSNVYPYIVAIQLGFAGSCCWTLMINGLLAFNLWEDGTTKSMLIVRGFSFVGFISNFLASVLTFRAWIDNRHIPSINTTGLFVVVYIINAILLFMYVLCQLMVSFFIVSNLWVTGAIVLGVAFFICGQVLVYAFSVQICEGCKHYIDGLFFGSICNIFTLMMVYKIWDMTTDDDLEFSINIKS</sequence>
<dbReference type="GO" id="GO:0005789">
    <property type="term" value="C:endoplasmic reticulum membrane"/>
    <property type="evidence" value="ECO:0007669"/>
    <property type="project" value="UniProtKB-SubCell"/>
</dbReference>